<name>A0AAD5MPK1_PARTN</name>
<accession>A0AAD5MPK1</accession>
<dbReference type="EMBL" id="JAHQIW010000415">
    <property type="protein sequence ID" value="KAJ1347984.1"/>
    <property type="molecule type" value="Genomic_DNA"/>
</dbReference>
<reference evidence="2" key="1">
    <citation type="submission" date="2021-06" db="EMBL/GenBank/DDBJ databases">
        <title>Parelaphostrongylus tenuis whole genome reference sequence.</title>
        <authorList>
            <person name="Garwood T.J."/>
            <person name="Larsen P.A."/>
            <person name="Fountain-Jones N.M."/>
            <person name="Garbe J.R."/>
            <person name="Macchietto M.G."/>
            <person name="Kania S.A."/>
            <person name="Gerhold R.W."/>
            <person name="Richards J.E."/>
            <person name="Wolf T.M."/>
        </authorList>
    </citation>
    <scope>NUCLEOTIDE SEQUENCE</scope>
    <source>
        <strain evidence="2">MNPRO001-30</strain>
        <tissue evidence="2">Meninges</tissue>
    </source>
</reference>
<organism evidence="2 3">
    <name type="scientific">Parelaphostrongylus tenuis</name>
    <name type="common">Meningeal worm</name>
    <dbReference type="NCBI Taxonomy" id="148309"/>
    <lineage>
        <taxon>Eukaryota</taxon>
        <taxon>Metazoa</taxon>
        <taxon>Ecdysozoa</taxon>
        <taxon>Nematoda</taxon>
        <taxon>Chromadorea</taxon>
        <taxon>Rhabditida</taxon>
        <taxon>Rhabditina</taxon>
        <taxon>Rhabditomorpha</taxon>
        <taxon>Strongyloidea</taxon>
        <taxon>Metastrongylidae</taxon>
        <taxon>Parelaphostrongylus</taxon>
    </lineage>
</organism>
<feature type="chain" id="PRO_5042147998" evidence="1">
    <location>
        <begin position="23"/>
        <end position="114"/>
    </location>
</feature>
<protein>
    <submittedName>
        <fullName evidence="2">Uncharacterized protein</fullName>
    </submittedName>
</protein>
<evidence type="ECO:0000313" key="2">
    <source>
        <dbReference type="EMBL" id="KAJ1347984.1"/>
    </source>
</evidence>
<feature type="signal peptide" evidence="1">
    <location>
        <begin position="1"/>
        <end position="22"/>
    </location>
</feature>
<dbReference type="AlphaFoldDB" id="A0AAD5MPK1"/>
<proteinExistence type="predicted"/>
<gene>
    <name evidence="2" type="ORF">KIN20_003190</name>
</gene>
<dbReference type="PANTHER" id="PTHR34721">
    <property type="entry name" value="PROTEIN CBG09734"/>
    <property type="match status" value="1"/>
</dbReference>
<dbReference type="Proteomes" id="UP001196413">
    <property type="component" value="Unassembled WGS sequence"/>
</dbReference>
<sequence>MTRSSSLRTIIILMPLIVVSTAIKCYNGVIDKDEKVKRVEDCNDTYCLKLKFQGEQQTVISYTCDQTNMCQKDGCYTGYANSLVCCCSKDYCNSSSNLSTLFAIVAIVLVKIFA</sequence>
<keyword evidence="3" id="KW-1185">Reference proteome</keyword>
<keyword evidence="1" id="KW-0732">Signal</keyword>
<evidence type="ECO:0000256" key="1">
    <source>
        <dbReference type="SAM" id="SignalP"/>
    </source>
</evidence>
<comment type="caution">
    <text evidence="2">The sequence shown here is derived from an EMBL/GenBank/DDBJ whole genome shotgun (WGS) entry which is preliminary data.</text>
</comment>
<dbReference type="PANTHER" id="PTHR34721:SF3">
    <property type="entry name" value="ACTIVIN_RECP DOMAIN-CONTAINING PROTEIN-RELATED"/>
    <property type="match status" value="1"/>
</dbReference>
<evidence type="ECO:0000313" key="3">
    <source>
        <dbReference type="Proteomes" id="UP001196413"/>
    </source>
</evidence>